<dbReference type="Proteomes" id="UP000034883">
    <property type="component" value="Chromosome"/>
</dbReference>
<proteinExistence type="predicted"/>
<organism evidence="1 2">
    <name type="scientific">Sandaracinus amylolyticus</name>
    <dbReference type="NCBI Taxonomy" id="927083"/>
    <lineage>
        <taxon>Bacteria</taxon>
        <taxon>Pseudomonadati</taxon>
        <taxon>Myxococcota</taxon>
        <taxon>Polyangia</taxon>
        <taxon>Polyangiales</taxon>
        <taxon>Sandaracinaceae</taxon>
        <taxon>Sandaracinus</taxon>
    </lineage>
</organism>
<gene>
    <name evidence="1" type="ORF">DB32_005217</name>
</gene>
<evidence type="ECO:0000313" key="2">
    <source>
        <dbReference type="Proteomes" id="UP000034883"/>
    </source>
</evidence>
<protein>
    <submittedName>
        <fullName evidence="1">Uncharacterized protein</fullName>
    </submittedName>
</protein>
<dbReference type="STRING" id="927083.DB32_005217"/>
<sequence length="124" mass="13484">MFTTWYAASDELVDVLLEGVGEPEPAYLDGIAELELIELGELLDAPYQPAPVRTDGSLVLRINAPFLAALARVDDLDALAVQWRERAPQLVELEIEQIVETLGEMQRAAREGLAGPGVLSMPAE</sequence>
<dbReference type="KEGG" id="samy:DB32_005217"/>
<reference evidence="1 2" key="1">
    <citation type="submission" date="2015-03" db="EMBL/GenBank/DDBJ databases">
        <title>Genome assembly of Sandaracinus amylolyticus DSM 53668.</title>
        <authorList>
            <person name="Sharma G."/>
            <person name="Subramanian S."/>
        </authorList>
    </citation>
    <scope>NUCLEOTIDE SEQUENCE [LARGE SCALE GENOMIC DNA]</scope>
    <source>
        <strain evidence="1 2">DSM 53668</strain>
    </source>
</reference>
<accession>A0A0F6W5L1</accession>
<dbReference type="AlphaFoldDB" id="A0A0F6W5L1"/>
<name>A0A0F6W5L1_9BACT</name>
<keyword evidence="2" id="KW-1185">Reference proteome</keyword>
<dbReference type="EMBL" id="CP011125">
    <property type="protein sequence ID" value="AKF08068.1"/>
    <property type="molecule type" value="Genomic_DNA"/>
</dbReference>
<dbReference type="RefSeq" id="WP_157069387.1">
    <property type="nucleotide sequence ID" value="NZ_CP011125.1"/>
</dbReference>
<evidence type="ECO:0000313" key="1">
    <source>
        <dbReference type="EMBL" id="AKF08068.1"/>
    </source>
</evidence>